<sequence>MPTQPYEEFVAPFRTQWNSDVKEFSKALGAQLDSETSAQYALGQGLVAARELAGLTQPQLAQRSGVQQADISRIERGLGNPTRDTLIRLADALGMQLVLLPKDSPDLHPA</sequence>
<gene>
    <name evidence="3" type="ORF">JOF46_000718</name>
</gene>
<keyword evidence="4" id="KW-1185">Reference proteome</keyword>
<feature type="domain" description="HTH cro/C1-type" evidence="2">
    <location>
        <begin position="46"/>
        <end position="107"/>
    </location>
</feature>
<evidence type="ECO:0000313" key="4">
    <source>
        <dbReference type="Proteomes" id="UP000766570"/>
    </source>
</evidence>
<organism evidence="3 4">
    <name type="scientific">Paeniglutamicibacter psychrophenolicus</name>
    <dbReference type="NCBI Taxonomy" id="257454"/>
    <lineage>
        <taxon>Bacteria</taxon>
        <taxon>Bacillati</taxon>
        <taxon>Actinomycetota</taxon>
        <taxon>Actinomycetes</taxon>
        <taxon>Micrococcales</taxon>
        <taxon>Micrococcaceae</taxon>
        <taxon>Paeniglutamicibacter</taxon>
    </lineage>
</organism>
<dbReference type="CDD" id="cd00093">
    <property type="entry name" value="HTH_XRE"/>
    <property type="match status" value="1"/>
</dbReference>
<dbReference type="Proteomes" id="UP000766570">
    <property type="component" value="Unassembled WGS sequence"/>
</dbReference>
<dbReference type="Pfam" id="PF01381">
    <property type="entry name" value="HTH_3"/>
    <property type="match status" value="1"/>
</dbReference>
<dbReference type="InterPro" id="IPR050807">
    <property type="entry name" value="TransReg_Diox_bact_type"/>
</dbReference>
<evidence type="ECO:0000313" key="3">
    <source>
        <dbReference type="EMBL" id="MBP2372806.1"/>
    </source>
</evidence>
<evidence type="ECO:0000259" key="2">
    <source>
        <dbReference type="PROSITE" id="PS50943"/>
    </source>
</evidence>
<comment type="caution">
    <text evidence="3">The sequence shown here is derived from an EMBL/GenBank/DDBJ whole genome shotgun (WGS) entry which is preliminary data.</text>
</comment>
<accession>A0ABS4W9V0</accession>
<name>A0ABS4W9V0_9MICC</name>
<protein>
    <submittedName>
        <fullName evidence="3">Ribosome-binding protein aMBF1 (Putative translation factor)</fullName>
    </submittedName>
</protein>
<dbReference type="EMBL" id="JAGIOE010000001">
    <property type="protein sequence ID" value="MBP2372806.1"/>
    <property type="molecule type" value="Genomic_DNA"/>
</dbReference>
<dbReference type="PANTHER" id="PTHR46797">
    <property type="entry name" value="HTH-TYPE TRANSCRIPTIONAL REGULATOR"/>
    <property type="match status" value="1"/>
</dbReference>
<dbReference type="Gene3D" id="1.10.260.40">
    <property type="entry name" value="lambda repressor-like DNA-binding domains"/>
    <property type="match status" value="1"/>
</dbReference>
<dbReference type="PROSITE" id="PS50943">
    <property type="entry name" value="HTH_CROC1"/>
    <property type="match status" value="1"/>
</dbReference>
<dbReference type="InterPro" id="IPR001387">
    <property type="entry name" value="Cro/C1-type_HTH"/>
</dbReference>
<keyword evidence="1" id="KW-0238">DNA-binding</keyword>
<dbReference type="InterPro" id="IPR010982">
    <property type="entry name" value="Lambda_DNA-bd_dom_sf"/>
</dbReference>
<dbReference type="SMART" id="SM00530">
    <property type="entry name" value="HTH_XRE"/>
    <property type="match status" value="1"/>
</dbReference>
<proteinExistence type="predicted"/>
<evidence type="ECO:0000256" key="1">
    <source>
        <dbReference type="ARBA" id="ARBA00023125"/>
    </source>
</evidence>
<reference evidence="3 4" key="1">
    <citation type="submission" date="2021-03" db="EMBL/GenBank/DDBJ databases">
        <title>Sequencing the genomes of 1000 actinobacteria strains.</title>
        <authorList>
            <person name="Klenk H.-P."/>
        </authorList>
    </citation>
    <scope>NUCLEOTIDE SEQUENCE [LARGE SCALE GENOMIC DNA]</scope>
    <source>
        <strain evidence="3 4">DSM 15454</strain>
    </source>
</reference>
<dbReference type="RefSeq" id="WP_209906068.1">
    <property type="nucleotide sequence ID" value="NZ_BAAAMI010000019.1"/>
</dbReference>
<dbReference type="PANTHER" id="PTHR46797:SF1">
    <property type="entry name" value="METHYLPHOSPHONATE SYNTHASE"/>
    <property type="match status" value="1"/>
</dbReference>
<dbReference type="SUPFAM" id="SSF47413">
    <property type="entry name" value="lambda repressor-like DNA-binding domains"/>
    <property type="match status" value="1"/>
</dbReference>